<feature type="transmembrane region" description="Helical" evidence="1">
    <location>
        <begin position="586"/>
        <end position="608"/>
    </location>
</feature>
<dbReference type="Pfam" id="PF07584">
    <property type="entry name" value="BatA"/>
    <property type="match status" value="1"/>
</dbReference>
<feature type="transmembrane region" description="Helical" evidence="1">
    <location>
        <begin position="61"/>
        <end position="80"/>
    </location>
</feature>
<evidence type="ECO:0000259" key="2">
    <source>
        <dbReference type="Pfam" id="PF07584"/>
    </source>
</evidence>
<keyword evidence="1" id="KW-1133">Transmembrane helix</keyword>
<name>A0ABQ5VA22_9PROT</name>
<dbReference type="Proteomes" id="UP001161391">
    <property type="component" value="Unassembled WGS sequence"/>
</dbReference>
<feature type="domain" description="Aerotolerance regulator N-terminal" evidence="2">
    <location>
        <begin position="5"/>
        <end position="78"/>
    </location>
</feature>
<dbReference type="EMBL" id="BSNK01000001">
    <property type="protein sequence ID" value="GLQ23495.1"/>
    <property type="molecule type" value="Genomic_DNA"/>
</dbReference>
<dbReference type="InterPro" id="IPR025297">
    <property type="entry name" value="DUF4159"/>
</dbReference>
<evidence type="ECO:0000256" key="1">
    <source>
        <dbReference type="SAM" id="Phobius"/>
    </source>
</evidence>
<dbReference type="Gene3D" id="3.40.50.880">
    <property type="match status" value="1"/>
</dbReference>
<keyword evidence="1" id="KW-0472">Membrane</keyword>
<dbReference type="Gene3D" id="3.40.50.12140">
    <property type="entry name" value="Domain of unknown function DUF4159"/>
    <property type="match status" value="1"/>
</dbReference>
<proteinExistence type="predicted"/>
<keyword evidence="1" id="KW-0812">Transmembrane</keyword>
<dbReference type="Pfam" id="PF13709">
    <property type="entry name" value="DUF4159"/>
    <property type="match status" value="1"/>
</dbReference>
<feature type="transmembrane region" description="Helical" evidence="1">
    <location>
        <begin position="6"/>
        <end position="25"/>
    </location>
</feature>
<dbReference type="InterPro" id="IPR011933">
    <property type="entry name" value="Double_TM_dom"/>
</dbReference>
<comment type="caution">
    <text evidence="4">The sequence shown here is derived from an EMBL/GenBank/DDBJ whole genome shotgun (WGS) entry which is preliminary data.</text>
</comment>
<reference evidence="4" key="1">
    <citation type="journal article" date="2014" name="Int. J. Syst. Evol. Microbiol.">
        <title>Complete genome of a new Firmicutes species belonging to the dominant human colonic microbiota ('Ruminococcus bicirculans') reveals two chromosomes and a selective capacity to utilize plant glucans.</title>
        <authorList>
            <consortium name="NISC Comparative Sequencing Program"/>
            <person name="Wegmann U."/>
            <person name="Louis P."/>
            <person name="Goesmann A."/>
            <person name="Henrissat B."/>
            <person name="Duncan S.H."/>
            <person name="Flint H.J."/>
        </authorList>
    </citation>
    <scope>NUCLEOTIDE SEQUENCE</scope>
    <source>
        <strain evidence="4">NBRC 108219</strain>
    </source>
</reference>
<dbReference type="RefSeq" id="WP_284388990.1">
    <property type="nucleotide sequence ID" value="NZ_BSNK01000001.1"/>
</dbReference>
<feature type="domain" description="DUF4159" evidence="3">
    <location>
        <begin position="648"/>
        <end position="855"/>
    </location>
</feature>
<dbReference type="NCBIfam" id="TIGR02226">
    <property type="entry name" value="two_anch"/>
    <property type="match status" value="1"/>
</dbReference>
<evidence type="ECO:0000313" key="5">
    <source>
        <dbReference type="Proteomes" id="UP001161391"/>
    </source>
</evidence>
<sequence>MGSLTLLAPLTLIGLFTLPLVWWILKISPPAPKRRLFPPLAILTGVETDEETPNATPIWLLIYRLLMVALAVFALSLPLLQRDDAGADRPITLILDDSAAAAPIWDDITDEARRRVRDAQRANQDVVLLFGDTPDATPVPAAEALLRLRTATPRLRNQSIALPALPTDRQTVYLSSGVMFGANDERRDRLTQVSATVIMPENIDTVIVPGNVRETADGFETDWFSAHGTRSASVEALSARGDILAVEPLTFAPGRSLATAQISLPPQLRSRAARLRIAEMRAGAATKLLDDAFGRPLVGVLAPPSGTSSPLLSEDFYTEQALAPFADLFIGNVQSVLSLNPTVLVMPDSMSSDTDEIVDYVENGGVLIRFAGPQLAKAPDDLLPVALRRGGRSIGGALAWETPQTLASFASESPFSGLAIPADVTVSRQVMARPGAETDANTWARLEDGSPIVTSAIRGDGRIVLFHVTAGPEWSNLAISGLYVEMLKRILPLAKSRRIVSGTESGAWTLDRMLGPFGELRPPPPRPETVDDAAWEQQLGELTPGYYRSGTRQRAVDTISNPETIQPFATDGLNVVRGKSSDPRSLAGLLLGLALAMLAIDMLLSAALSGRLRRFAPAAAALLAVCIISLPQLADANDRVQESALGLHLGYIETGNARVDQLSQTAMESLKRQLNLRTTIEPVGVHGVSPDSEGLEMYPFLYWPIRLDTPALTEAERLSLNSYIAAGGTLVLDTADEAERSFRSGDAHPGLSRVTEGLSIGRLVRVPDDHVLTKSFYLLQVFPGRWANGPLYVEAEGATQGGRDGVSSVIIGSNDWAAGWAIDPDTGTLVDLANEIPRQREMAVRFGVNLAMYALSGNYKADQVHAAELIRRLGRVEE</sequence>
<evidence type="ECO:0000313" key="4">
    <source>
        <dbReference type="EMBL" id="GLQ23495.1"/>
    </source>
</evidence>
<keyword evidence="5" id="KW-1185">Reference proteome</keyword>
<feature type="transmembrane region" description="Helical" evidence="1">
    <location>
        <begin position="615"/>
        <end position="634"/>
    </location>
</feature>
<dbReference type="CDD" id="cd03143">
    <property type="entry name" value="A4_beta-galactosidase_middle_domain"/>
    <property type="match status" value="1"/>
</dbReference>
<gene>
    <name evidence="4" type="ORF">GCM10007853_13690</name>
</gene>
<accession>A0ABQ5VA22</accession>
<reference evidence="4" key="2">
    <citation type="submission" date="2023-01" db="EMBL/GenBank/DDBJ databases">
        <title>Draft genome sequence of Algimonas ampicilliniresistens strain NBRC 108219.</title>
        <authorList>
            <person name="Sun Q."/>
            <person name="Mori K."/>
        </authorList>
    </citation>
    <scope>NUCLEOTIDE SEQUENCE</scope>
    <source>
        <strain evidence="4">NBRC 108219</strain>
    </source>
</reference>
<dbReference type="InterPro" id="IPR029062">
    <property type="entry name" value="Class_I_gatase-like"/>
</dbReference>
<organism evidence="4 5">
    <name type="scientific">Algimonas ampicilliniresistens</name>
    <dbReference type="NCBI Taxonomy" id="1298735"/>
    <lineage>
        <taxon>Bacteria</taxon>
        <taxon>Pseudomonadati</taxon>
        <taxon>Pseudomonadota</taxon>
        <taxon>Alphaproteobacteria</taxon>
        <taxon>Maricaulales</taxon>
        <taxon>Robiginitomaculaceae</taxon>
        <taxon>Algimonas</taxon>
    </lineage>
</organism>
<dbReference type="PANTHER" id="PTHR37464">
    <property type="entry name" value="BLL2463 PROTEIN"/>
    <property type="match status" value="1"/>
</dbReference>
<dbReference type="PANTHER" id="PTHR37464:SF1">
    <property type="entry name" value="BLL2463 PROTEIN"/>
    <property type="match status" value="1"/>
</dbReference>
<evidence type="ECO:0000259" key="3">
    <source>
        <dbReference type="Pfam" id="PF13709"/>
    </source>
</evidence>
<dbReference type="InterPro" id="IPR024163">
    <property type="entry name" value="Aerotolerance_reg_N"/>
</dbReference>
<dbReference type="SUPFAM" id="SSF52317">
    <property type="entry name" value="Class I glutamine amidotransferase-like"/>
    <property type="match status" value="1"/>
</dbReference>
<protein>
    <submittedName>
        <fullName evidence="4">LytTR family transcriptional regulator</fullName>
    </submittedName>
</protein>